<name>A0ABR7L376_9PSEU</name>
<evidence type="ECO:0000256" key="2">
    <source>
        <dbReference type="SAM" id="Phobius"/>
    </source>
</evidence>
<feature type="compositionally biased region" description="Basic and acidic residues" evidence="1">
    <location>
        <begin position="64"/>
        <end position="76"/>
    </location>
</feature>
<protein>
    <submittedName>
        <fullName evidence="3">Uncharacterized protein</fullName>
    </submittedName>
</protein>
<evidence type="ECO:0000313" key="3">
    <source>
        <dbReference type="EMBL" id="MBC6446958.1"/>
    </source>
</evidence>
<keyword evidence="2" id="KW-0812">Transmembrane</keyword>
<keyword evidence="2" id="KW-0472">Membrane</keyword>
<dbReference type="Proteomes" id="UP000734823">
    <property type="component" value="Unassembled WGS sequence"/>
</dbReference>
<evidence type="ECO:0000313" key="4">
    <source>
        <dbReference type="Proteomes" id="UP000734823"/>
    </source>
</evidence>
<keyword evidence="2" id="KW-1133">Transmembrane helix</keyword>
<comment type="caution">
    <text evidence="3">The sequence shown here is derived from an EMBL/GenBank/DDBJ whole genome shotgun (WGS) entry which is preliminary data.</text>
</comment>
<proteinExistence type="predicted"/>
<evidence type="ECO:0000256" key="1">
    <source>
        <dbReference type="SAM" id="MobiDB-lite"/>
    </source>
</evidence>
<dbReference type="EMBL" id="JABVED010000003">
    <property type="protein sequence ID" value="MBC6446958.1"/>
    <property type="molecule type" value="Genomic_DNA"/>
</dbReference>
<feature type="region of interest" description="Disordered" evidence="1">
    <location>
        <begin position="57"/>
        <end position="76"/>
    </location>
</feature>
<feature type="transmembrane region" description="Helical" evidence="2">
    <location>
        <begin position="29"/>
        <end position="49"/>
    </location>
</feature>
<accession>A0ABR7L376</accession>
<dbReference type="Gene3D" id="3.40.1000.10">
    <property type="entry name" value="Mog1/PsbP, alpha/beta/alpha sandwich"/>
    <property type="match status" value="1"/>
</dbReference>
<gene>
    <name evidence="3" type="ORF">GPZ80_07205</name>
</gene>
<keyword evidence="4" id="KW-1185">Reference proteome</keyword>
<organism evidence="3 4">
    <name type="scientific">Actinokineospora xionganensis</name>
    <dbReference type="NCBI Taxonomy" id="2684470"/>
    <lineage>
        <taxon>Bacteria</taxon>
        <taxon>Bacillati</taxon>
        <taxon>Actinomycetota</taxon>
        <taxon>Actinomycetes</taxon>
        <taxon>Pseudonocardiales</taxon>
        <taxon>Pseudonocardiaceae</taxon>
        <taxon>Actinokineospora</taxon>
    </lineage>
</organism>
<sequence length="213" mass="23737">MSEPWQGQFAPVHLAPRAPEPPRKKPVKLWALLSVLVVAMLAAVTWLVVETTRTPERPAASAADLDRATKTVTAEDGRSAMTVPERWVELPEEYRLPGSVLALGQVFQERYLMVISDDKADFKDFADYEETAEISLTELSGAVVGQPVDTTLGGHPAVRYEIHGSFEDMAVVYWCTVVEGERAYHQILTWTLADRRAASEPALRDVVNTFREK</sequence>
<reference evidence="3 4" key="1">
    <citation type="submission" date="2020-06" db="EMBL/GenBank/DDBJ databases">
        <title>Actinokineospora xiongansis sp. nov., isolated from soil of Baiyangdian.</title>
        <authorList>
            <person name="Zhang X."/>
        </authorList>
    </citation>
    <scope>NUCLEOTIDE SEQUENCE [LARGE SCALE GENOMIC DNA]</scope>
    <source>
        <strain evidence="3 4">HBU206404</strain>
    </source>
</reference>
<dbReference type="RefSeq" id="WP_187219337.1">
    <property type="nucleotide sequence ID" value="NZ_JABVED010000003.1"/>
</dbReference>